<gene>
    <name evidence="3" type="ORF">SAMN05192589_101228</name>
</gene>
<keyword evidence="2" id="KW-0732">Signal</keyword>
<keyword evidence="4" id="KW-1185">Reference proteome</keyword>
<feature type="chain" id="PRO_5011660442" description="Bacteriophage coat protein B" evidence="2">
    <location>
        <begin position="27"/>
        <end position="70"/>
    </location>
</feature>
<feature type="transmembrane region" description="Helical" evidence="1">
    <location>
        <begin position="42"/>
        <end position="61"/>
    </location>
</feature>
<name>A0A1G6IR02_9BURK</name>
<dbReference type="RefSeq" id="WP_092739471.1">
    <property type="nucleotide sequence ID" value="NZ_FMZC01000001.1"/>
</dbReference>
<evidence type="ECO:0008006" key="5">
    <source>
        <dbReference type="Google" id="ProtNLM"/>
    </source>
</evidence>
<feature type="signal peptide" evidence="2">
    <location>
        <begin position="1"/>
        <end position="26"/>
    </location>
</feature>
<protein>
    <recommendedName>
        <fullName evidence="5">Bacteriophage coat protein B</fullName>
    </recommendedName>
</protein>
<dbReference type="Proteomes" id="UP000198781">
    <property type="component" value="Unassembled WGS sequence"/>
</dbReference>
<keyword evidence="1" id="KW-0812">Transmembrane</keyword>
<keyword evidence="1" id="KW-1133">Transmembrane helix</keyword>
<evidence type="ECO:0000313" key="3">
    <source>
        <dbReference type="EMBL" id="SDC08861.1"/>
    </source>
</evidence>
<evidence type="ECO:0000256" key="1">
    <source>
        <dbReference type="SAM" id="Phobius"/>
    </source>
</evidence>
<dbReference type="EMBL" id="FMZC01000001">
    <property type="protein sequence ID" value="SDC08861.1"/>
    <property type="molecule type" value="Genomic_DNA"/>
</dbReference>
<keyword evidence="1" id="KW-0472">Membrane</keyword>
<accession>A0A1G6IR02</accession>
<dbReference type="OrthoDB" id="8913352at2"/>
<organism evidence="3 4">
    <name type="scientific">Paracidovorax valerianellae</name>
    <dbReference type="NCBI Taxonomy" id="187868"/>
    <lineage>
        <taxon>Bacteria</taxon>
        <taxon>Pseudomonadati</taxon>
        <taxon>Pseudomonadota</taxon>
        <taxon>Betaproteobacteria</taxon>
        <taxon>Burkholderiales</taxon>
        <taxon>Comamonadaceae</taxon>
        <taxon>Paracidovorax</taxon>
    </lineage>
</organism>
<sequence>MNPKTLAAKLAAIPVVLFATAGAAYAELPASIATDVGAAKGDMLAAIALVIGAMVAVWGLLKLASKLGWR</sequence>
<evidence type="ECO:0000256" key="2">
    <source>
        <dbReference type="SAM" id="SignalP"/>
    </source>
</evidence>
<evidence type="ECO:0000313" key="4">
    <source>
        <dbReference type="Proteomes" id="UP000198781"/>
    </source>
</evidence>
<reference evidence="3 4" key="1">
    <citation type="submission" date="2016-10" db="EMBL/GenBank/DDBJ databases">
        <authorList>
            <person name="de Groot N.N."/>
        </authorList>
    </citation>
    <scope>NUCLEOTIDE SEQUENCE [LARGE SCALE GENOMIC DNA]</scope>
    <source>
        <strain evidence="3 4">DSM 16619</strain>
    </source>
</reference>
<proteinExistence type="predicted"/>
<dbReference type="AlphaFoldDB" id="A0A1G6IR02"/>
<dbReference type="STRING" id="187868.SAMN05192589_101228"/>